<dbReference type="GO" id="GO:0005787">
    <property type="term" value="C:signal peptidase complex"/>
    <property type="evidence" value="ECO:0007669"/>
    <property type="project" value="InterPro"/>
</dbReference>
<dbReference type="GeneID" id="94197436"/>
<evidence type="ECO:0000256" key="3">
    <source>
        <dbReference type="ARBA" id="ARBA00017059"/>
    </source>
</evidence>
<evidence type="ECO:0000256" key="5">
    <source>
        <dbReference type="ARBA" id="ARBA00022824"/>
    </source>
</evidence>
<comment type="subcellular location">
    <subcellularLocation>
        <location evidence="1">Endoplasmic reticulum membrane</location>
        <topology evidence="1">Multi-pass membrane protein</topology>
    </subcellularLocation>
</comment>
<comment type="similarity">
    <text evidence="2">Belongs to the SPCS1 family.</text>
</comment>
<sequence length="88" mass="9646">MLWLSRTVEAIRRDVVDFHGQNLGTNLLYCVLGLGTVVGVVVGHVRQDFTLTMAILGAATALAVVICAPAWPIFCRNQIRWKAAKHSD</sequence>
<evidence type="ECO:0000256" key="2">
    <source>
        <dbReference type="ARBA" id="ARBA00005245"/>
    </source>
</evidence>
<evidence type="ECO:0000256" key="6">
    <source>
        <dbReference type="ARBA" id="ARBA00022989"/>
    </source>
</evidence>
<evidence type="ECO:0000256" key="1">
    <source>
        <dbReference type="ARBA" id="ARBA00004477"/>
    </source>
</evidence>
<dbReference type="Pfam" id="PF06645">
    <property type="entry name" value="SPC12"/>
    <property type="match status" value="1"/>
</dbReference>
<dbReference type="GO" id="GO:0006465">
    <property type="term" value="P:signal peptide processing"/>
    <property type="evidence" value="ECO:0007669"/>
    <property type="project" value="InterPro"/>
</dbReference>
<evidence type="ECO:0000313" key="11">
    <source>
        <dbReference type="Proteomes" id="UP001497744"/>
    </source>
</evidence>
<proteinExistence type="inferred from homology"/>
<keyword evidence="5" id="KW-0256">Endoplasmic reticulum</keyword>
<dbReference type="AlphaFoldDB" id="A0AAV4M242"/>
<evidence type="ECO:0000256" key="9">
    <source>
        <dbReference type="SAM" id="Phobius"/>
    </source>
</evidence>
<gene>
    <name evidence="10" type="ORF">BcabD6B2_53910</name>
</gene>
<dbReference type="EMBL" id="BPLF01000006">
    <property type="protein sequence ID" value="GIX65955.1"/>
    <property type="molecule type" value="Genomic_DNA"/>
</dbReference>
<comment type="function">
    <text evidence="8">Component of the signal peptidase complex (SPC) which catalyzes the cleavage of N-terminal signal sequences from nascent proteins as they are translocated into the lumen of the endoplasmic reticulum. Dispensable for SPC enzymatic activity.</text>
</comment>
<dbReference type="PANTHER" id="PTHR13202:SF0">
    <property type="entry name" value="SIGNAL PEPTIDASE COMPLEX SUBUNIT 1"/>
    <property type="match status" value="1"/>
</dbReference>
<protein>
    <recommendedName>
        <fullName evidence="3">Signal peptidase complex subunit 1</fullName>
    </recommendedName>
</protein>
<comment type="caution">
    <text evidence="10">The sequence shown here is derived from an EMBL/GenBank/DDBJ whole genome shotgun (WGS) entry which is preliminary data.</text>
</comment>
<reference evidence="10 11" key="1">
    <citation type="submission" date="2021-06" db="EMBL/GenBank/DDBJ databases">
        <title>Genome sequence of Babesia caballi.</title>
        <authorList>
            <person name="Yamagishi J."/>
            <person name="Kidaka T."/>
            <person name="Ochi A."/>
        </authorList>
    </citation>
    <scope>NUCLEOTIDE SEQUENCE [LARGE SCALE GENOMIC DNA]</scope>
    <source>
        <strain evidence="10">USDA-D6B2</strain>
    </source>
</reference>
<keyword evidence="11" id="KW-1185">Reference proteome</keyword>
<name>A0AAV4M242_BABCB</name>
<dbReference type="RefSeq" id="XP_067718024.1">
    <property type="nucleotide sequence ID" value="XM_067861923.1"/>
</dbReference>
<evidence type="ECO:0000256" key="8">
    <source>
        <dbReference type="ARBA" id="ARBA00045204"/>
    </source>
</evidence>
<dbReference type="InterPro" id="IPR009542">
    <property type="entry name" value="Spc1/SPCS1"/>
</dbReference>
<dbReference type="GO" id="GO:0045047">
    <property type="term" value="P:protein targeting to ER"/>
    <property type="evidence" value="ECO:0007669"/>
    <property type="project" value="TreeGrafter"/>
</dbReference>
<evidence type="ECO:0000256" key="4">
    <source>
        <dbReference type="ARBA" id="ARBA00022692"/>
    </source>
</evidence>
<evidence type="ECO:0000313" key="10">
    <source>
        <dbReference type="EMBL" id="GIX65955.1"/>
    </source>
</evidence>
<dbReference type="PANTHER" id="PTHR13202">
    <property type="entry name" value="MICROSOMAL SIGNAL PEPTIDASE 12 KDA SUBUNIT"/>
    <property type="match status" value="1"/>
</dbReference>
<feature type="transmembrane region" description="Helical" evidence="9">
    <location>
        <begin position="51"/>
        <end position="74"/>
    </location>
</feature>
<accession>A0AAV4M242</accession>
<evidence type="ECO:0000256" key="7">
    <source>
        <dbReference type="ARBA" id="ARBA00023136"/>
    </source>
</evidence>
<dbReference type="Proteomes" id="UP001497744">
    <property type="component" value="Unassembled WGS sequence"/>
</dbReference>
<keyword evidence="4 9" id="KW-0812">Transmembrane</keyword>
<keyword evidence="6 9" id="KW-1133">Transmembrane helix</keyword>
<organism evidence="10 11">
    <name type="scientific">Babesia caballi</name>
    <dbReference type="NCBI Taxonomy" id="5871"/>
    <lineage>
        <taxon>Eukaryota</taxon>
        <taxon>Sar</taxon>
        <taxon>Alveolata</taxon>
        <taxon>Apicomplexa</taxon>
        <taxon>Aconoidasida</taxon>
        <taxon>Piroplasmida</taxon>
        <taxon>Babesiidae</taxon>
        <taxon>Babesia</taxon>
    </lineage>
</organism>
<keyword evidence="7 9" id="KW-0472">Membrane</keyword>
<feature type="transmembrane region" description="Helical" evidence="9">
    <location>
        <begin position="27"/>
        <end position="45"/>
    </location>
</feature>